<comment type="subcellular location">
    <subcellularLocation>
        <location evidence="1">Secreted</location>
    </subcellularLocation>
</comment>
<keyword evidence="3" id="KW-0964">Secreted</keyword>
<proteinExistence type="inferred from homology"/>
<evidence type="ECO:0000256" key="1">
    <source>
        <dbReference type="ARBA" id="ARBA00004613"/>
    </source>
</evidence>
<dbReference type="AlphaFoldDB" id="A0AA87Z3M4"/>
<keyword evidence="4 6" id="KW-0732">Signal</keyword>
<dbReference type="GO" id="GO:0005576">
    <property type="term" value="C:extracellular region"/>
    <property type="evidence" value="ECO:0007669"/>
    <property type="project" value="UniProtKB-SubCell"/>
</dbReference>
<dbReference type="EMBL" id="BTGU01000001">
    <property type="protein sequence ID" value="GMN23595.1"/>
    <property type="molecule type" value="Genomic_DNA"/>
</dbReference>
<feature type="signal peptide" evidence="6">
    <location>
        <begin position="1"/>
        <end position="26"/>
    </location>
</feature>
<gene>
    <name evidence="7" type="ORF">TIFTF001_000174</name>
</gene>
<evidence type="ECO:0000256" key="5">
    <source>
        <dbReference type="ARBA" id="ARBA00023180"/>
    </source>
</evidence>
<organism evidence="7 8">
    <name type="scientific">Ficus carica</name>
    <name type="common">Common fig</name>
    <dbReference type="NCBI Taxonomy" id="3494"/>
    <lineage>
        <taxon>Eukaryota</taxon>
        <taxon>Viridiplantae</taxon>
        <taxon>Streptophyta</taxon>
        <taxon>Embryophyta</taxon>
        <taxon>Tracheophyta</taxon>
        <taxon>Spermatophyta</taxon>
        <taxon>Magnoliopsida</taxon>
        <taxon>eudicotyledons</taxon>
        <taxon>Gunneridae</taxon>
        <taxon>Pentapetalae</taxon>
        <taxon>rosids</taxon>
        <taxon>fabids</taxon>
        <taxon>Rosales</taxon>
        <taxon>Moraceae</taxon>
        <taxon>Ficeae</taxon>
        <taxon>Ficus</taxon>
    </lineage>
</organism>
<feature type="chain" id="PRO_5041653775" description="Gamma-interferon-inducible lysosomal thiol reductase" evidence="6">
    <location>
        <begin position="27"/>
        <end position="349"/>
    </location>
</feature>
<accession>A0AA87Z3M4</accession>
<dbReference type="PANTHER" id="PTHR13234">
    <property type="entry name" value="GAMMA-INTERFERON INDUCIBLE LYSOSOMAL THIOL REDUCTASE GILT"/>
    <property type="match status" value="1"/>
</dbReference>
<evidence type="ECO:0000313" key="8">
    <source>
        <dbReference type="Proteomes" id="UP001187192"/>
    </source>
</evidence>
<dbReference type="Pfam" id="PF03227">
    <property type="entry name" value="GILT"/>
    <property type="match status" value="2"/>
</dbReference>
<evidence type="ECO:0000256" key="3">
    <source>
        <dbReference type="ARBA" id="ARBA00022525"/>
    </source>
</evidence>
<dbReference type="InterPro" id="IPR004911">
    <property type="entry name" value="Interferon-induced_GILT"/>
</dbReference>
<evidence type="ECO:0000256" key="6">
    <source>
        <dbReference type="SAM" id="SignalP"/>
    </source>
</evidence>
<dbReference type="PANTHER" id="PTHR13234:SF8">
    <property type="entry name" value="GAMMA-INTERFERON-INDUCIBLE LYSOSOMAL THIOL REDUCTASE"/>
    <property type="match status" value="1"/>
</dbReference>
<evidence type="ECO:0008006" key="9">
    <source>
        <dbReference type="Google" id="ProtNLM"/>
    </source>
</evidence>
<keyword evidence="5" id="KW-0325">Glycoprotein</keyword>
<evidence type="ECO:0000313" key="7">
    <source>
        <dbReference type="EMBL" id="GMN23595.1"/>
    </source>
</evidence>
<comment type="similarity">
    <text evidence="2">Belongs to the GILT family.</text>
</comment>
<evidence type="ECO:0000256" key="4">
    <source>
        <dbReference type="ARBA" id="ARBA00022729"/>
    </source>
</evidence>
<dbReference type="Proteomes" id="UP001187192">
    <property type="component" value="Unassembled WGS sequence"/>
</dbReference>
<reference evidence="7" key="1">
    <citation type="submission" date="2023-07" db="EMBL/GenBank/DDBJ databases">
        <title>draft genome sequence of fig (Ficus carica).</title>
        <authorList>
            <person name="Takahashi T."/>
            <person name="Nishimura K."/>
        </authorList>
    </citation>
    <scope>NUCLEOTIDE SEQUENCE</scope>
</reference>
<evidence type="ECO:0000256" key="2">
    <source>
        <dbReference type="ARBA" id="ARBA00005679"/>
    </source>
</evidence>
<sequence length="349" mass="39541">MDSKGTSRLLLSLLFFSILIFPTTFSRSLSSTPPNPVSDKVSVELYYETLCPDSVDFILNHLVKLFHTGLISIVDLKLLPYGNAKLRSNSTIICQSLVLSCLVLFSSFCPSPTWASESRKVSLELYYESLCPYSANFIVNYLVKLFEDDLISIVDLSLVPWGNAKIRGNNSTVVCQHGPYECLLNTVEACAIDIWPELSKHFPFIYCIENLVYERKYLQWESCFEKLNLDPQPVTDCYTSDYGKELELQYAAETDALQPPHKYVPWVVVEGQPLYEDYENFLSYVCKAYKGTAAQTACSKLSPDTMKTERAKPGSPVCYKEEEKVPTSWARVRSAAMSWIRQMNAAAFN</sequence>
<name>A0AA87Z3M4_FICCA</name>
<keyword evidence="8" id="KW-1185">Reference proteome</keyword>
<dbReference type="GO" id="GO:0016671">
    <property type="term" value="F:oxidoreductase activity, acting on a sulfur group of donors, disulfide as acceptor"/>
    <property type="evidence" value="ECO:0007669"/>
    <property type="project" value="InterPro"/>
</dbReference>
<comment type="caution">
    <text evidence="7">The sequence shown here is derived from an EMBL/GenBank/DDBJ whole genome shotgun (WGS) entry which is preliminary data.</text>
</comment>
<protein>
    <recommendedName>
        <fullName evidence="9">Gamma-interferon-inducible lysosomal thiol reductase</fullName>
    </recommendedName>
</protein>